<dbReference type="GO" id="GO:0004497">
    <property type="term" value="F:monooxygenase activity"/>
    <property type="evidence" value="ECO:0007669"/>
    <property type="project" value="UniProtKB-KW"/>
</dbReference>
<dbReference type="Gene3D" id="2.102.10.10">
    <property type="entry name" value="Rieske [2Fe-2S] iron-sulphur domain"/>
    <property type="match status" value="1"/>
</dbReference>
<dbReference type="Pfam" id="PF19298">
    <property type="entry name" value="KshA_C"/>
    <property type="match status" value="1"/>
</dbReference>
<proteinExistence type="predicted"/>
<comment type="cofactor">
    <cofactor evidence="1">
        <name>Fe cation</name>
        <dbReference type="ChEBI" id="CHEBI:24875"/>
    </cofactor>
</comment>
<evidence type="ECO:0000256" key="4">
    <source>
        <dbReference type="ARBA" id="ARBA00023002"/>
    </source>
</evidence>
<dbReference type="GO" id="GO:0051537">
    <property type="term" value="F:2 iron, 2 sulfur cluster binding"/>
    <property type="evidence" value="ECO:0007669"/>
    <property type="project" value="UniProtKB-KW"/>
</dbReference>
<dbReference type="PROSITE" id="PS51296">
    <property type="entry name" value="RIESKE"/>
    <property type="match status" value="1"/>
</dbReference>
<keyword evidence="6" id="KW-0411">Iron-sulfur</keyword>
<keyword evidence="8" id="KW-0503">Monooxygenase</keyword>
<dbReference type="GO" id="GO:0046872">
    <property type="term" value="F:metal ion binding"/>
    <property type="evidence" value="ECO:0007669"/>
    <property type="project" value="UniProtKB-KW"/>
</dbReference>
<dbReference type="InterPro" id="IPR036922">
    <property type="entry name" value="Rieske_2Fe-2S_sf"/>
</dbReference>
<keyword evidence="4" id="KW-0560">Oxidoreductase</keyword>
<keyword evidence="3" id="KW-0479">Metal-binding</keyword>
<dbReference type="STRING" id="1035707.SAMN05216552_103651"/>
<dbReference type="RefSeq" id="WP_093559203.1">
    <property type="nucleotide sequence ID" value="NZ_FPBO01000036.1"/>
</dbReference>
<protein>
    <submittedName>
        <fullName evidence="8">3-ketosteroid 9alpha-monooxygenase subunit A</fullName>
    </submittedName>
</protein>
<reference evidence="9" key="1">
    <citation type="submission" date="2016-10" db="EMBL/GenBank/DDBJ databases">
        <authorList>
            <person name="Varghese N."/>
            <person name="Submissions S."/>
        </authorList>
    </citation>
    <scope>NUCLEOTIDE SEQUENCE [LARGE SCALE GENOMIC DNA]</scope>
    <source>
        <strain evidence="9">CGMCC 1.11014</strain>
    </source>
</reference>
<evidence type="ECO:0000256" key="1">
    <source>
        <dbReference type="ARBA" id="ARBA00001962"/>
    </source>
</evidence>
<dbReference type="AlphaFoldDB" id="A0A1I7LS74"/>
<dbReference type="InterPro" id="IPR017941">
    <property type="entry name" value="Rieske_2Fe-2S"/>
</dbReference>
<accession>A0A1I7LS74</accession>
<keyword evidence="5" id="KW-0408">Iron</keyword>
<keyword evidence="9" id="KW-1185">Reference proteome</keyword>
<evidence type="ECO:0000256" key="2">
    <source>
        <dbReference type="ARBA" id="ARBA00022714"/>
    </source>
</evidence>
<name>A0A1I7LS74_9BURK</name>
<dbReference type="InterPro" id="IPR050584">
    <property type="entry name" value="Cholesterol_7-desaturase"/>
</dbReference>
<gene>
    <name evidence="8" type="ORF">SAMN05216552_103651</name>
</gene>
<evidence type="ECO:0000256" key="3">
    <source>
        <dbReference type="ARBA" id="ARBA00022723"/>
    </source>
</evidence>
<evidence type="ECO:0000313" key="8">
    <source>
        <dbReference type="EMBL" id="SFV12546.1"/>
    </source>
</evidence>
<evidence type="ECO:0000259" key="7">
    <source>
        <dbReference type="PROSITE" id="PS51296"/>
    </source>
</evidence>
<dbReference type="PANTHER" id="PTHR21266">
    <property type="entry name" value="IRON-SULFUR DOMAIN CONTAINING PROTEIN"/>
    <property type="match status" value="1"/>
</dbReference>
<dbReference type="SUPFAM" id="SSF55961">
    <property type="entry name" value="Bet v1-like"/>
    <property type="match status" value="1"/>
</dbReference>
<evidence type="ECO:0000313" key="9">
    <source>
        <dbReference type="Proteomes" id="UP000199391"/>
    </source>
</evidence>
<dbReference type="EMBL" id="FPBO01000036">
    <property type="protein sequence ID" value="SFV12546.1"/>
    <property type="molecule type" value="Genomic_DNA"/>
</dbReference>
<dbReference type="SUPFAM" id="SSF50022">
    <property type="entry name" value="ISP domain"/>
    <property type="match status" value="1"/>
</dbReference>
<feature type="domain" description="Rieske" evidence="7">
    <location>
        <begin position="20"/>
        <end position="123"/>
    </location>
</feature>
<sequence length="356" mass="40167">MKQIPIIEAKPIADRYARGWHCLGLAADFKDGKPHTLEIFGGKLVAFQGQDDGAIHILDAHCPHMGADLSIGQVKGDAIQCPFHHWSWNGEGKCVDIPYCKRIPPRARTRAWTTCEENNLLFIYNDPEGNPPPPEVAIPRIDACFSGDWTPWVTNRWLFNTNCRELVDNLADEAHFGPVHSAPNDYFANLFEGHKASQITKGGSATLTEGGLSTYNTYFGPAYHITHMVAQQDGQTIESILLNTHVPKDLHSFHQCFGVMVKKLPGLDEEQNDNIAQAYSKAVFDAFAQDQVIWDSKVRIDNPILCENDGPIYQLRQWYAQFYQDVAEVAPEQRERRLFETVKRCDAPPAHHVFED</sequence>
<dbReference type="GO" id="GO:0008203">
    <property type="term" value="P:cholesterol metabolic process"/>
    <property type="evidence" value="ECO:0007669"/>
    <property type="project" value="InterPro"/>
</dbReference>
<dbReference type="InterPro" id="IPR045605">
    <property type="entry name" value="KshA-like_C"/>
</dbReference>
<keyword evidence="2" id="KW-0001">2Fe-2S</keyword>
<dbReference type="OrthoDB" id="9769355at2"/>
<dbReference type="Gene3D" id="3.90.380.10">
    <property type="entry name" value="Naphthalene 1,2-dioxygenase Alpha Subunit, Chain A, domain 1"/>
    <property type="match status" value="1"/>
</dbReference>
<evidence type="ECO:0000256" key="5">
    <source>
        <dbReference type="ARBA" id="ARBA00023004"/>
    </source>
</evidence>
<dbReference type="Pfam" id="PF00355">
    <property type="entry name" value="Rieske"/>
    <property type="match status" value="1"/>
</dbReference>
<evidence type="ECO:0000256" key="6">
    <source>
        <dbReference type="ARBA" id="ARBA00023014"/>
    </source>
</evidence>
<organism evidence="8 9">
    <name type="scientific">Pseudoduganella namucuonensis</name>
    <dbReference type="NCBI Taxonomy" id="1035707"/>
    <lineage>
        <taxon>Bacteria</taxon>
        <taxon>Pseudomonadati</taxon>
        <taxon>Pseudomonadota</taxon>
        <taxon>Betaproteobacteria</taxon>
        <taxon>Burkholderiales</taxon>
        <taxon>Oxalobacteraceae</taxon>
        <taxon>Telluria group</taxon>
        <taxon>Pseudoduganella</taxon>
    </lineage>
</organism>
<dbReference type="PANTHER" id="PTHR21266:SF60">
    <property type="entry name" value="3-KETOSTEROID-9-ALPHA-MONOOXYGENASE, OXYGENASE COMPONENT"/>
    <property type="match status" value="1"/>
</dbReference>
<dbReference type="Proteomes" id="UP000199391">
    <property type="component" value="Unassembled WGS sequence"/>
</dbReference>